<proteinExistence type="predicted"/>
<dbReference type="PANTHER" id="PTHR30055">
    <property type="entry name" value="HTH-TYPE TRANSCRIPTIONAL REGULATOR RUTR"/>
    <property type="match status" value="1"/>
</dbReference>
<feature type="domain" description="HTH tetR-type" evidence="6">
    <location>
        <begin position="6"/>
        <end position="66"/>
    </location>
</feature>
<dbReference type="InterPro" id="IPR001647">
    <property type="entry name" value="HTH_TetR"/>
</dbReference>
<dbReference type="AlphaFoldDB" id="A0A8J7RN37"/>
<dbReference type="RefSeq" id="WP_210511797.1">
    <property type="nucleotide sequence ID" value="NZ_JAFIDN010000006.1"/>
</dbReference>
<keyword evidence="1" id="KW-0678">Repressor</keyword>
<dbReference type="InterPro" id="IPR036271">
    <property type="entry name" value="Tet_transcr_reg_TetR-rel_C_sf"/>
</dbReference>
<organism evidence="7 8">
    <name type="scientific">Natronogracilivirga saccharolytica</name>
    <dbReference type="NCBI Taxonomy" id="2812953"/>
    <lineage>
        <taxon>Bacteria</taxon>
        <taxon>Pseudomonadati</taxon>
        <taxon>Balneolota</taxon>
        <taxon>Balneolia</taxon>
        <taxon>Balneolales</taxon>
        <taxon>Cyclonatronaceae</taxon>
        <taxon>Natronogracilivirga</taxon>
    </lineage>
</organism>
<evidence type="ECO:0000313" key="8">
    <source>
        <dbReference type="Proteomes" id="UP000673975"/>
    </source>
</evidence>
<dbReference type="GO" id="GO:0000976">
    <property type="term" value="F:transcription cis-regulatory region binding"/>
    <property type="evidence" value="ECO:0007669"/>
    <property type="project" value="TreeGrafter"/>
</dbReference>
<dbReference type="GO" id="GO:0003700">
    <property type="term" value="F:DNA-binding transcription factor activity"/>
    <property type="evidence" value="ECO:0007669"/>
    <property type="project" value="TreeGrafter"/>
</dbReference>
<dbReference type="InterPro" id="IPR050109">
    <property type="entry name" value="HTH-type_TetR-like_transc_reg"/>
</dbReference>
<dbReference type="PRINTS" id="PR00455">
    <property type="entry name" value="HTHTETR"/>
</dbReference>
<dbReference type="EMBL" id="JAFIDN010000006">
    <property type="protein sequence ID" value="MBP3192769.1"/>
    <property type="molecule type" value="Genomic_DNA"/>
</dbReference>
<keyword evidence="3 5" id="KW-0238">DNA-binding</keyword>
<dbReference type="Gene3D" id="1.10.357.10">
    <property type="entry name" value="Tetracycline Repressor, domain 2"/>
    <property type="match status" value="1"/>
</dbReference>
<name>A0A8J7RN37_9BACT</name>
<dbReference type="InterPro" id="IPR009057">
    <property type="entry name" value="Homeodomain-like_sf"/>
</dbReference>
<evidence type="ECO:0000256" key="1">
    <source>
        <dbReference type="ARBA" id="ARBA00022491"/>
    </source>
</evidence>
<dbReference type="Proteomes" id="UP000673975">
    <property type="component" value="Unassembled WGS sequence"/>
</dbReference>
<protein>
    <submittedName>
        <fullName evidence="7">TetR/AcrR family transcriptional regulator</fullName>
    </submittedName>
</protein>
<dbReference type="PANTHER" id="PTHR30055:SF175">
    <property type="entry name" value="HTH-TYPE TRANSCRIPTIONAL REPRESSOR KSTR2"/>
    <property type="match status" value="1"/>
</dbReference>
<evidence type="ECO:0000256" key="2">
    <source>
        <dbReference type="ARBA" id="ARBA00023015"/>
    </source>
</evidence>
<dbReference type="Pfam" id="PF00440">
    <property type="entry name" value="TetR_N"/>
    <property type="match status" value="1"/>
</dbReference>
<dbReference type="SUPFAM" id="SSF46689">
    <property type="entry name" value="Homeodomain-like"/>
    <property type="match status" value="1"/>
</dbReference>
<dbReference type="PROSITE" id="PS50977">
    <property type="entry name" value="HTH_TETR_2"/>
    <property type="match status" value="1"/>
</dbReference>
<keyword evidence="4" id="KW-0804">Transcription</keyword>
<evidence type="ECO:0000256" key="3">
    <source>
        <dbReference type="ARBA" id="ARBA00023125"/>
    </source>
</evidence>
<gene>
    <name evidence="7" type="ORF">NATSA_08845</name>
</gene>
<sequence length="221" mass="26194">MLNKHHPIREQIEKAAYELFRKQGLTCVSMTDVAAELGMSKNTLYSHYRNKEDLIFHSMKHQSAVRDRHRKKILNEHKQVIDGMVALMQFGVRQLEKINPVLFEQMRRNYPRLYETIQKETSSRIYNDITALLEKGKHEGWFLEEVNSDIVARLFGEQMRQLVNYELFPVTEYPRPELFRHIFLHFMRGITTAKGRRRIDQLVDHYQTFRDGSGPVTTATQ</sequence>
<evidence type="ECO:0000256" key="5">
    <source>
        <dbReference type="PROSITE-ProRule" id="PRU00335"/>
    </source>
</evidence>
<feature type="DNA-binding region" description="H-T-H motif" evidence="5">
    <location>
        <begin position="29"/>
        <end position="48"/>
    </location>
</feature>
<accession>A0A8J7RN37</accession>
<evidence type="ECO:0000256" key="4">
    <source>
        <dbReference type="ARBA" id="ARBA00023163"/>
    </source>
</evidence>
<comment type="caution">
    <text evidence="7">The sequence shown here is derived from an EMBL/GenBank/DDBJ whole genome shotgun (WGS) entry which is preliminary data.</text>
</comment>
<dbReference type="SUPFAM" id="SSF48498">
    <property type="entry name" value="Tetracyclin repressor-like, C-terminal domain"/>
    <property type="match status" value="1"/>
</dbReference>
<evidence type="ECO:0000259" key="6">
    <source>
        <dbReference type="PROSITE" id="PS50977"/>
    </source>
</evidence>
<evidence type="ECO:0000313" key="7">
    <source>
        <dbReference type="EMBL" id="MBP3192769.1"/>
    </source>
</evidence>
<keyword evidence="2" id="KW-0805">Transcription regulation</keyword>
<dbReference type="Gene3D" id="1.10.10.60">
    <property type="entry name" value="Homeodomain-like"/>
    <property type="match status" value="1"/>
</dbReference>
<reference evidence="7" key="1">
    <citation type="submission" date="2021-02" db="EMBL/GenBank/DDBJ databases">
        <title>Natronogracilivirga saccharolytica gen. nov. sp. nov. a new anaerobic, haloalkiliphilic carbohydrate-fermenting bacterium from soda lake and proposing of Cyclonatronumiaceae fam. nov. in the phylum Balneolaeota.</title>
        <authorList>
            <person name="Zhilina T.N."/>
            <person name="Sorokin D.Y."/>
            <person name="Zavarzina D.G."/>
            <person name="Toshchakov S.V."/>
            <person name="Kublanov I.V."/>
        </authorList>
    </citation>
    <scope>NUCLEOTIDE SEQUENCE</scope>
    <source>
        <strain evidence="7">Z-1702</strain>
    </source>
</reference>
<keyword evidence="8" id="KW-1185">Reference proteome</keyword>